<keyword evidence="4" id="KW-0813">Transport</keyword>
<comment type="caution">
    <text evidence="11">The sequence shown here is derived from an EMBL/GenBank/DDBJ whole genome shotgun (WGS) entry which is preliminary data.</text>
</comment>
<comment type="similarity">
    <text evidence="2">Belongs to the FliJ family.</text>
</comment>
<evidence type="ECO:0000256" key="1">
    <source>
        <dbReference type="ARBA" id="ARBA00004413"/>
    </source>
</evidence>
<dbReference type="InterPro" id="IPR012823">
    <property type="entry name" value="Flagell_FliJ"/>
</dbReference>
<dbReference type="InterPro" id="IPR053716">
    <property type="entry name" value="Flag_assembly_chemotaxis_eff"/>
</dbReference>
<protein>
    <recommendedName>
        <fullName evidence="3">Flagellar FliJ protein</fullName>
    </recommendedName>
</protein>
<keyword evidence="11" id="KW-0966">Cell projection</keyword>
<evidence type="ECO:0000256" key="7">
    <source>
        <dbReference type="ARBA" id="ARBA00022795"/>
    </source>
</evidence>
<dbReference type="Proteomes" id="UP001285263">
    <property type="component" value="Unassembled WGS sequence"/>
</dbReference>
<keyword evidence="11" id="KW-0969">Cilium</keyword>
<evidence type="ECO:0000256" key="9">
    <source>
        <dbReference type="ARBA" id="ARBA00023136"/>
    </source>
</evidence>
<proteinExistence type="inferred from homology"/>
<sequence length="137" mass="15098">MKHLSLLIELRGRELELRQAELAACLAMCSRVETNIERLKALAHGVGGGSNAGLALNAIAYKQSLLQLADQQHQELALRRSEASQAQQAVSAAAREQEVLDQLLRQNRAKALLAEGRRAQKQQDDLATQVWLRRAAP</sequence>
<reference evidence="11 12" key="1">
    <citation type="submission" date="2023-11" db="EMBL/GenBank/DDBJ databases">
        <title>Paucibacter sp. nov., isolated from fresh soil in Korea.</title>
        <authorList>
            <person name="Le N.T.T."/>
        </authorList>
    </citation>
    <scope>NUCLEOTIDE SEQUENCE [LARGE SCALE GENOMIC DNA]</scope>
    <source>
        <strain evidence="11 12">R3-3</strain>
    </source>
</reference>
<dbReference type="Gene3D" id="1.10.287.1700">
    <property type="match status" value="1"/>
</dbReference>
<evidence type="ECO:0000256" key="8">
    <source>
        <dbReference type="ARBA" id="ARBA00022927"/>
    </source>
</evidence>
<keyword evidence="10" id="KW-1006">Bacterial flagellum protein export</keyword>
<organism evidence="11 12">
    <name type="scientific">Roseateles agri</name>
    <dbReference type="NCBI Taxonomy" id="3098619"/>
    <lineage>
        <taxon>Bacteria</taxon>
        <taxon>Pseudomonadati</taxon>
        <taxon>Pseudomonadota</taxon>
        <taxon>Betaproteobacteria</taxon>
        <taxon>Burkholderiales</taxon>
        <taxon>Sphaerotilaceae</taxon>
        <taxon>Roseateles</taxon>
    </lineage>
</organism>
<evidence type="ECO:0000256" key="2">
    <source>
        <dbReference type="ARBA" id="ARBA00010004"/>
    </source>
</evidence>
<dbReference type="EMBL" id="JAXCLA010000008">
    <property type="protein sequence ID" value="MDY0747436.1"/>
    <property type="molecule type" value="Genomic_DNA"/>
</dbReference>
<keyword evidence="11" id="KW-0282">Flagellum</keyword>
<evidence type="ECO:0000256" key="5">
    <source>
        <dbReference type="ARBA" id="ARBA00022475"/>
    </source>
</evidence>
<keyword evidence="7" id="KW-1005">Bacterial flagellum biogenesis</keyword>
<gene>
    <name evidence="11" type="ORF">SNE35_23230</name>
</gene>
<comment type="subcellular location">
    <subcellularLocation>
        <location evidence="1">Cell membrane</location>
        <topology evidence="1">Peripheral membrane protein</topology>
        <orientation evidence="1">Cytoplasmic side</orientation>
    </subcellularLocation>
</comment>
<evidence type="ECO:0000256" key="10">
    <source>
        <dbReference type="ARBA" id="ARBA00023225"/>
    </source>
</evidence>
<keyword evidence="8" id="KW-0653">Protein transport</keyword>
<keyword evidence="12" id="KW-1185">Reference proteome</keyword>
<keyword evidence="5" id="KW-1003">Cell membrane</keyword>
<accession>A0ABU5DNX9</accession>
<keyword evidence="6" id="KW-0145">Chemotaxis</keyword>
<evidence type="ECO:0000256" key="4">
    <source>
        <dbReference type="ARBA" id="ARBA00022448"/>
    </source>
</evidence>
<dbReference type="RefSeq" id="WP_320425406.1">
    <property type="nucleotide sequence ID" value="NZ_JAXCLA010000008.1"/>
</dbReference>
<evidence type="ECO:0000256" key="3">
    <source>
        <dbReference type="ARBA" id="ARBA00020392"/>
    </source>
</evidence>
<keyword evidence="9" id="KW-0472">Membrane</keyword>
<name>A0ABU5DNX9_9BURK</name>
<evidence type="ECO:0000313" key="11">
    <source>
        <dbReference type="EMBL" id="MDY0747436.1"/>
    </source>
</evidence>
<evidence type="ECO:0000256" key="6">
    <source>
        <dbReference type="ARBA" id="ARBA00022500"/>
    </source>
</evidence>
<dbReference type="Pfam" id="PF02050">
    <property type="entry name" value="FliJ"/>
    <property type="match status" value="1"/>
</dbReference>
<evidence type="ECO:0000313" key="12">
    <source>
        <dbReference type="Proteomes" id="UP001285263"/>
    </source>
</evidence>